<keyword evidence="2" id="KW-0217">Developmental protein</keyword>
<name>A0AAV3NGI3_LITER</name>
<evidence type="ECO:0000256" key="6">
    <source>
        <dbReference type="ARBA" id="ARBA00023306"/>
    </source>
</evidence>
<evidence type="ECO:0000256" key="1">
    <source>
        <dbReference type="ARBA" id="ARBA00004413"/>
    </source>
</evidence>
<feature type="compositionally biased region" description="Polar residues" evidence="9">
    <location>
        <begin position="223"/>
        <end position="234"/>
    </location>
</feature>
<dbReference type="InterPro" id="IPR048351">
    <property type="entry name" value="SOK_DIX"/>
</dbReference>
<dbReference type="EMBL" id="BAABME010014913">
    <property type="protein sequence ID" value="GAA0138259.1"/>
    <property type="molecule type" value="Genomic_DNA"/>
</dbReference>
<dbReference type="GO" id="GO:0005886">
    <property type="term" value="C:plasma membrane"/>
    <property type="evidence" value="ECO:0007669"/>
    <property type="project" value="UniProtKB-SubCell"/>
</dbReference>
<evidence type="ECO:0000313" key="12">
    <source>
        <dbReference type="Proteomes" id="UP001454036"/>
    </source>
</evidence>
<dbReference type="PANTHER" id="PTHR31083:SF4">
    <property type="entry name" value="PROTEIN SOSEKI 4-RELATED"/>
    <property type="match status" value="1"/>
</dbReference>
<evidence type="ECO:0000256" key="9">
    <source>
        <dbReference type="SAM" id="MobiDB-lite"/>
    </source>
</evidence>
<evidence type="ECO:0000256" key="4">
    <source>
        <dbReference type="ARBA" id="ARBA00022618"/>
    </source>
</evidence>
<keyword evidence="6" id="KW-0131">Cell cycle</keyword>
<evidence type="ECO:0000256" key="7">
    <source>
        <dbReference type="ARBA" id="ARBA00024211"/>
    </source>
</evidence>
<keyword evidence="12" id="KW-1185">Reference proteome</keyword>
<evidence type="ECO:0000256" key="8">
    <source>
        <dbReference type="ARBA" id="ARBA00046534"/>
    </source>
</evidence>
<dbReference type="Pfam" id="PF06136">
    <property type="entry name" value="SOK"/>
    <property type="match status" value="1"/>
</dbReference>
<reference evidence="11 12" key="1">
    <citation type="submission" date="2024-01" db="EMBL/GenBank/DDBJ databases">
        <title>The complete chloroplast genome sequence of Lithospermum erythrorhizon: insights into the phylogenetic relationship among Boraginaceae species and the maternal lineages of purple gromwells.</title>
        <authorList>
            <person name="Okada T."/>
            <person name="Watanabe K."/>
        </authorList>
    </citation>
    <scope>NUCLEOTIDE SEQUENCE [LARGE SCALE GENOMIC DNA]</scope>
</reference>
<dbReference type="PIRSF" id="PIRSF031043">
    <property type="entry name" value="UCP031043"/>
    <property type="match status" value="1"/>
</dbReference>
<organism evidence="11 12">
    <name type="scientific">Lithospermum erythrorhizon</name>
    <name type="common">Purple gromwell</name>
    <name type="synonym">Lithospermum officinale var. erythrorhizon</name>
    <dbReference type="NCBI Taxonomy" id="34254"/>
    <lineage>
        <taxon>Eukaryota</taxon>
        <taxon>Viridiplantae</taxon>
        <taxon>Streptophyta</taxon>
        <taxon>Embryophyta</taxon>
        <taxon>Tracheophyta</taxon>
        <taxon>Spermatophyta</taxon>
        <taxon>Magnoliopsida</taxon>
        <taxon>eudicotyledons</taxon>
        <taxon>Gunneridae</taxon>
        <taxon>Pentapetalae</taxon>
        <taxon>asterids</taxon>
        <taxon>lamiids</taxon>
        <taxon>Boraginales</taxon>
        <taxon>Boraginaceae</taxon>
        <taxon>Boraginoideae</taxon>
        <taxon>Lithospermeae</taxon>
        <taxon>Lithospermum</taxon>
    </lineage>
</organism>
<gene>
    <name evidence="11" type="ORF">LIER_34906</name>
</gene>
<evidence type="ECO:0000256" key="2">
    <source>
        <dbReference type="ARBA" id="ARBA00022473"/>
    </source>
</evidence>
<evidence type="ECO:0000256" key="3">
    <source>
        <dbReference type="ARBA" id="ARBA00022475"/>
    </source>
</evidence>
<dbReference type="AlphaFoldDB" id="A0AAV3NGI3"/>
<dbReference type="InterPro" id="IPR021182">
    <property type="entry name" value="SOK_magnoliopsida"/>
</dbReference>
<keyword evidence="5" id="KW-0472">Membrane</keyword>
<accession>A0AAV3NGI3</accession>
<feature type="domain" description="SOSEKI DIX-like" evidence="10">
    <location>
        <begin position="80"/>
        <end position="168"/>
    </location>
</feature>
<keyword evidence="4" id="KW-0132">Cell division</keyword>
<proteinExistence type="inferred from homology"/>
<evidence type="ECO:0000259" key="10">
    <source>
        <dbReference type="Pfam" id="PF06136"/>
    </source>
</evidence>
<dbReference type="GO" id="GO:0090708">
    <property type="term" value="P:specification of plant organ axis polarity"/>
    <property type="evidence" value="ECO:0007669"/>
    <property type="project" value="UniProtKB-ARBA"/>
</dbReference>
<keyword evidence="3" id="KW-1003">Cell membrane</keyword>
<dbReference type="Proteomes" id="UP001454036">
    <property type="component" value="Unassembled WGS sequence"/>
</dbReference>
<comment type="caution">
    <text evidence="11">The sequence shown here is derived from an EMBL/GenBank/DDBJ whole genome shotgun (WGS) entry which is preliminary data.</text>
</comment>
<protein>
    <recommendedName>
        <fullName evidence="10">SOSEKI DIX-like domain-containing protein</fullName>
    </recommendedName>
</protein>
<comment type="similarity">
    <text evidence="7">Belongs to the SOSEKI family.</text>
</comment>
<feature type="region of interest" description="Disordered" evidence="9">
    <location>
        <begin position="221"/>
        <end position="278"/>
    </location>
</feature>
<dbReference type="PANTHER" id="PTHR31083">
    <property type="entry name" value="UPSTREAM OF FLC PROTEIN (DUF966)"/>
    <property type="match status" value="1"/>
</dbReference>
<comment type="subcellular location">
    <subcellularLocation>
        <location evidence="1">Cell membrane</location>
        <topology evidence="1">Peripheral membrane protein</topology>
        <orientation evidence="1">Cytoplasmic side</orientation>
    </subcellularLocation>
</comment>
<dbReference type="GO" id="GO:0051301">
    <property type="term" value="P:cell division"/>
    <property type="evidence" value="ECO:0007669"/>
    <property type="project" value="UniProtKB-KW"/>
</dbReference>
<dbReference type="InterPro" id="IPR010369">
    <property type="entry name" value="SOK"/>
</dbReference>
<comment type="subunit">
    <text evidence="8">Homodimer. Forms long polymer filaments with other SOKs proteins polymers (e.g. SOK1, SOK2, SOK3 and SOK4) crucial for polar localization and biological activity. Binds to ANGUSTIFOLIA (AN).</text>
</comment>
<evidence type="ECO:0000313" key="11">
    <source>
        <dbReference type="EMBL" id="GAA0138259.1"/>
    </source>
</evidence>
<dbReference type="GO" id="GO:0051258">
    <property type="term" value="P:protein polymerization"/>
    <property type="evidence" value="ECO:0007669"/>
    <property type="project" value="UniProtKB-ARBA"/>
</dbReference>
<dbReference type="GO" id="GO:2000067">
    <property type="term" value="P:regulation of root morphogenesis"/>
    <property type="evidence" value="ECO:0007669"/>
    <property type="project" value="UniProtKB-ARBA"/>
</dbReference>
<feature type="compositionally biased region" description="Basic and acidic residues" evidence="9">
    <location>
        <begin position="258"/>
        <end position="268"/>
    </location>
</feature>
<evidence type="ECO:0000256" key="5">
    <source>
        <dbReference type="ARBA" id="ARBA00023136"/>
    </source>
</evidence>
<dbReference type="GO" id="GO:0051302">
    <property type="term" value="P:regulation of cell division"/>
    <property type="evidence" value="ECO:0007669"/>
    <property type="project" value="UniProtKB-ARBA"/>
</dbReference>
<sequence>MNFPYYDKEGIPTTVKKTRSAKSFLLILAMSISSRTTTLSEIKSDIHVTRNRWKDRDISPERTVVWTEPLHNSHKPSKKVPVVYYLSRNGQLQHPHFIQLPLSSPHGLYLQDVINRLNSLRGKGMASMYSWSCKRSYKNGYVWQDLAENDYVHPANGNEYVLKGSEILDDTMLQSSISKNMVPETVKHGGGEEEEEGFVADVRRRRHQSWSSFDLNEYKTESTGEASMQRASTQMDEKQRCRGGNTIIFEDEDENEDEKTTELKKDEISPPPLDSSPETLETLMKADNRIRKSQPSKVIEESTLLICYGQPSKVNEESTLPVPHSQPSKVNKESMLPVSQINGKSKSTPLLMQLFSCGAMSFKDCGPGRGDGFNLISHYNRRLPRGVDPGSNLMEKEAGNITSGASKSEGRRKGMVVVEDKEYFSGSIVETKKSEFPYLRGSSSYNADR</sequence>